<protein>
    <submittedName>
        <fullName evidence="4">UDP-4-amino-4, 6-dideoxy-N-acetyl-beta-L-altrosamine transaminase</fullName>
    </submittedName>
</protein>
<evidence type="ECO:0000256" key="1">
    <source>
        <dbReference type="PIRSR" id="PIRSR000390-1"/>
    </source>
</evidence>
<dbReference type="STRING" id="1798002.A2478_03645"/>
<accession>A0A1F5T0X1</accession>
<sequence length="420" mass="47147">MNQLAVHGGEPVRDSFLVFGKPAIEQSEIDEVVDCMNVGWLGTGPKVHKFENNFRNYIGCQNAVAVNSCTAALHLALVVSGIGVGDEVITTPMTFCATANVILHVGATPVFADIDVETMNIDPAEIEKKITSRTKAIIPVHFAGRPCKMDVIWQIAKKYNLLVIEDAAHAIESEFQGKKVGNIGHITCFSFYSTKNLVTGEGGMVTLNNDELTNKIKVYALHGMDKDAWKRYSDQGFKHYQVVAPGYKYNMMDIQAAMGIHQLERLEKNWLRRQEIWQKYNKAFADLPVITPRYVDAGDKHAYHLYTLLIDKDKCGIDRDNFQQYLFKENIGTGIHFTALHLHEYYKNTFGYNQGDFPKAEYISDRTISLPLAANLTDKDVADVICAVRKVLEETNIQKFQIQKSDDENETRTGSIGILG</sequence>
<feature type="modified residue" description="N6-(pyridoxal phosphate)lysine" evidence="2">
    <location>
        <position position="195"/>
    </location>
</feature>
<dbReference type="GO" id="GO:0030170">
    <property type="term" value="F:pyridoxal phosphate binding"/>
    <property type="evidence" value="ECO:0007669"/>
    <property type="project" value="TreeGrafter"/>
</dbReference>
<dbReference type="CDD" id="cd00616">
    <property type="entry name" value="AHBA_syn"/>
    <property type="match status" value="1"/>
</dbReference>
<dbReference type="EMBL" id="MFGJ01000006">
    <property type="protein sequence ID" value="OGF32386.1"/>
    <property type="molecule type" value="Genomic_DNA"/>
</dbReference>
<proteinExistence type="inferred from homology"/>
<dbReference type="InterPro" id="IPR015421">
    <property type="entry name" value="PyrdxlP-dep_Trfase_major"/>
</dbReference>
<dbReference type="InterPro" id="IPR015424">
    <property type="entry name" value="PyrdxlP-dep_Trfase"/>
</dbReference>
<evidence type="ECO:0000256" key="2">
    <source>
        <dbReference type="PIRSR" id="PIRSR000390-2"/>
    </source>
</evidence>
<evidence type="ECO:0000313" key="5">
    <source>
        <dbReference type="Proteomes" id="UP000179001"/>
    </source>
</evidence>
<evidence type="ECO:0000256" key="3">
    <source>
        <dbReference type="RuleBase" id="RU004508"/>
    </source>
</evidence>
<dbReference type="Pfam" id="PF01041">
    <property type="entry name" value="DegT_DnrJ_EryC1"/>
    <property type="match status" value="1"/>
</dbReference>
<dbReference type="GO" id="GO:0008483">
    <property type="term" value="F:transaminase activity"/>
    <property type="evidence" value="ECO:0007669"/>
    <property type="project" value="TreeGrafter"/>
</dbReference>
<name>A0A1F5T0X1_9BACT</name>
<dbReference type="PANTHER" id="PTHR30244:SF34">
    <property type="entry name" value="DTDP-4-AMINO-4,6-DIDEOXYGALACTOSE TRANSAMINASE"/>
    <property type="match status" value="1"/>
</dbReference>
<comment type="similarity">
    <text evidence="3">Belongs to the DegT/DnrJ/EryC1 family.</text>
</comment>
<dbReference type="Gene3D" id="3.90.1150.10">
    <property type="entry name" value="Aspartate Aminotransferase, domain 1"/>
    <property type="match status" value="1"/>
</dbReference>
<reference evidence="4 5" key="1">
    <citation type="journal article" date="2016" name="Nat. Commun.">
        <title>Thousands of microbial genomes shed light on interconnected biogeochemical processes in an aquifer system.</title>
        <authorList>
            <person name="Anantharaman K."/>
            <person name="Brown C.T."/>
            <person name="Hug L.A."/>
            <person name="Sharon I."/>
            <person name="Castelle C.J."/>
            <person name="Probst A.J."/>
            <person name="Thomas B.C."/>
            <person name="Singh A."/>
            <person name="Wilkins M.J."/>
            <person name="Karaoz U."/>
            <person name="Brodie E.L."/>
            <person name="Williams K.H."/>
            <person name="Hubbard S.S."/>
            <person name="Banfield J.F."/>
        </authorList>
    </citation>
    <scope>NUCLEOTIDE SEQUENCE [LARGE SCALE GENOMIC DNA]</scope>
</reference>
<dbReference type="AlphaFoldDB" id="A0A1F5T0X1"/>
<gene>
    <name evidence="4" type="ORF">A2478_03645</name>
</gene>
<dbReference type="GO" id="GO:0000271">
    <property type="term" value="P:polysaccharide biosynthetic process"/>
    <property type="evidence" value="ECO:0007669"/>
    <property type="project" value="TreeGrafter"/>
</dbReference>
<dbReference type="Proteomes" id="UP000179001">
    <property type="component" value="Unassembled WGS sequence"/>
</dbReference>
<evidence type="ECO:0000313" key="4">
    <source>
        <dbReference type="EMBL" id="OGF32386.1"/>
    </source>
</evidence>
<dbReference type="SUPFAM" id="SSF53383">
    <property type="entry name" value="PLP-dependent transferases"/>
    <property type="match status" value="1"/>
</dbReference>
<comment type="caution">
    <text evidence="4">The sequence shown here is derived from an EMBL/GenBank/DDBJ whole genome shotgun (WGS) entry which is preliminary data.</text>
</comment>
<dbReference type="PIRSF" id="PIRSF000390">
    <property type="entry name" value="PLP_StrS"/>
    <property type="match status" value="1"/>
</dbReference>
<dbReference type="PANTHER" id="PTHR30244">
    <property type="entry name" value="TRANSAMINASE"/>
    <property type="match status" value="1"/>
</dbReference>
<dbReference type="InterPro" id="IPR015422">
    <property type="entry name" value="PyrdxlP-dep_Trfase_small"/>
</dbReference>
<dbReference type="Gene3D" id="3.40.640.10">
    <property type="entry name" value="Type I PLP-dependent aspartate aminotransferase-like (Major domain)"/>
    <property type="match status" value="1"/>
</dbReference>
<dbReference type="InterPro" id="IPR000653">
    <property type="entry name" value="DegT/StrS_aminotransferase"/>
</dbReference>
<keyword evidence="2 3" id="KW-0663">Pyridoxal phosphate</keyword>
<organism evidence="4 5">
    <name type="scientific">Candidatus Falkowbacteria bacterium RIFOXYC2_FULL_36_12</name>
    <dbReference type="NCBI Taxonomy" id="1798002"/>
    <lineage>
        <taxon>Bacteria</taxon>
        <taxon>Candidatus Falkowiibacteriota</taxon>
    </lineage>
</organism>
<feature type="active site" description="Proton acceptor" evidence="1">
    <location>
        <position position="195"/>
    </location>
</feature>